<feature type="transmembrane region" description="Helical" evidence="1">
    <location>
        <begin position="7"/>
        <end position="22"/>
    </location>
</feature>
<evidence type="ECO:0000313" key="3">
    <source>
        <dbReference type="Proteomes" id="UP000002318"/>
    </source>
</evidence>
<reference evidence="2 3" key="1">
    <citation type="journal article" date="2010" name="Stand. Genomic Sci.">
        <title>Complete genome sequence of Spirochaeta smaragdinae type strain (SEBR 4228).</title>
        <authorList>
            <person name="Mavromatis K."/>
            <person name="Yasawong M."/>
            <person name="Chertkov O."/>
            <person name="Lapidus A."/>
            <person name="Lucas S."/>
            <person name="Nolan M."/>
            <person name="Del Rio T.G."/>
            <person name="Tice H."/>
            <person name="Cheng J.F."/>
            <person name="Pitluck S."/>
            <person name="Liolios K."/>
            <person name="Ivanova N."/>
            <person name="Tapia R."/>
            <person name="Han C."/>
            <person name="Bruce D."/>
            <person name="Goodwin L."/>
            <person name="Pati A."/>
            <person name="Chen A."/>
            <person name="Palaniappan K."/>
            <person name="Land M."/>
            <person name="Hauser L."/>
            <person name="Chang Y.J."/>
            <person name="Jeffries C.D."/>
            <person name="Detter J.C."/>
            <person name="Rohde M."/>
            <person name="Brambilla E."/>
            <person name="Spring S."/>
            <person name="Goker M."/>
            <person name="Sikorski J."/>
            <person name="Woyke T."/>
            <person name="Bristow J."/>
            <person name="Eisen J.A."/>
            <person name="Markowitz V."/>
            <person name="Hugenholtz P."/>
            <person name="Klenk H.P."/>
            <person name="Kyrpides N.C."/>
        </authorList>
    </citation>
    <scope>NUCLEOTIDE SEQUENCE [LARGE SCALE GENOMIC DNA]</scope>
    <source>
        <strain evidence="3">DSM 11293 / JCM 15392 / SEBR 4228</strain>
    </source>
</reference>
<dbReference type="KEGG" id="ssm:Spirs_3941"/>
<evidence type="ECO:0000313" key="2">
    <source>
        <dbReference type="EMBL" id="ADK83026.1"/>
    </source>
</evidence>
<proteinExistence type="predicted"/>
<dbReference type="EMBL" id="CP002116">
    <property type="protein sequence ID" value="ADK83026.1"/>
    <property type="molecule type" value="Genomic_DNA"/>
</dbReference>
<name>E1R957_SEDSS</name>
<dbReference type="OrthoDB" id="9821056at2"/>
<dbReference type="STRING" id="573413.Spirs_3941"/>
<evidence type="ECO:0000256" key="1">
    <source>
        <dbReference type="SAM" id="Phobius"/>
    </source>
</evidence>
<keyword evidence="3" id="KW-1185">Reference proteome</keyword>
<accession>E1R957</accession>
<keyword evidence="1" id="KW-0812">Transmembrane</keyword>
<dbReference type="HOGENOM" id="CLU_1433674_0_0_12"/>
<organism evidence="2 3">
    <name type="scientific">Sediminispirochaeta smaragdinae (strain DSM 11293 / JCM 15392 / SEBR 4228)</name>
    <name type="common">Spirochaeta smaragdinae</name>
    <dbReference type="NCBI Taxonomy" id="573413"/>
    <lineage>
        <taxon>Bacteria</taxon>
        <taxon>Pseudomonadati</taxon>
        <taxon>Spirochaetota</taxon>
        <taxon>Spirochaetia</taxon>
        <taxon>Spirochaetales</taxon>
        <taxon>Spirochaetaceae</taxon>
        <taxon>Sediminispirochaeta</taxon>
    </lineage>
</organism>
<dbReference type="Proteomes" id="UP000002318">
    <property type="component" value="Chromosome"/>
</dbReference>
<sequence>MKQRTNCYVIITIIMVSVWFWGCTTPAEHEGKGEKSVPALPEVSRAKQEVPTIAFSPLTNSEELSAALGIPLSVETEQRANRHNPDVTDLIITYTYDGITFVLQRSGYDGREFLMNVLLTGSGWAIPEGVSVGNDRGDLLRTFGESNRVEDDRVIYERPASLGTSAMVRYTFVFSGERISSIEISTFPL</sequence>
<gene>
    <name evidence="2" type="ordered locus">Spirs_3941</name>
</gene>
<keyword evidence="1" id="KW-1133">Transmembrane helix</keyword>
<protein>
    <submittedName>
        <fullName evidence="2">Uncharacterized protein</fullName>
    </submittedName>
</protein>
<dbReference type="RefSeq" id="WP_013256485.1">
    <property type="nucleotide sequence ID" value="NC_014364.1"/>
</dbReference>
<dbReference type="AlphaFoldDB" id="E1R957"/>
<keyword evidence="1" id="KW-0472">Membrane</keyword>